<feature type="compositionally biased region" description="Polar residues" evidence="1">
    <location>
        <begin position="103"/>
        <end position="117"/>
    </location>
</feature>
<dbReference type="GeneID" id="30971162"/>
<keyword evidence="4" id="KW-1185">Reference proteome</keyword>
<dbReference type="STRING" id="690307.A0A1L9X0A9"/>
<dbReference type="OrthoDB" id="10427888at2759"/>
<dbReference type="Proteomes" id="UP000184546">
    <property type="component" value="Unassembled WGS sequence"/>
</dbReference>
<keyword evidence="2" id="KW-0472">Membrane</keyword>
<keyword evidence="2" id="KW-1133">Transmembrane helix</keyword>
<feature type="region of interest" description="Disordered" evidence="1">
    <location>
        <begin position="95"/>
        <end position="150"/>
    </location>
</feature>
<feature type="transmembrane region" description="Helical" evidence="2">
    <location>
        <begin position="194"/>
        <end position="211"/>
    </location>
</feature>
<evidence type="ECO:0000313" key="4">
    <source>
        <dbReference type="Proteomes" id="UP000184546"/>
    </source>
</evidence>
<evidence type="ECO:0000256" key="2">
    <source>
        <dbReference type="SAM" id="Phobius"/>
    </source>
</evidence>
<feature type="compositionally biased region" description="Low complexity" evidence="1">
    <location>
        <begin position="118"/>
        <end position="132"/>
    </location>
</feature>
<evidence type="ECO:0000313" key="3">
    <source>
        <dbReference type="EMBL" id="OJK01955.1"/>
    </source>
</evidence>
<organism evidence="3 4">
    <name type="scientific">Aspergillus aculeatus (strain ATCC 16872 / CBS 172.66 / WB 5094)</name>
    <dbReference type="NCBI Taxonomy" id="690307"/>
    <lineage>
        <taxon>Eukaryota</taxon>
        <taxon>Fungi</taxon>
        <taxon>Dikarya</taxon>
        <taxon>Ascomycota</taxon>
        <taxon>Pezizomycotina</taxon>
        <taxon>Eurotiomycetes</taxon>
        <taxon>Eurotiomycetidae</taxon>
        <taxon>Eurotiales</taxon>
        <taxon>Aspergillaceae</taxon>
        <taxon>Aspergillus</taxon>
        <taxon>Aspergillus subgen. Circumdati</taxon>
    </lineage>
</organism>
<protein>
    <submittedName>
        <fullName evidence="3">Uncharacterized protein</fullName>
    </submittedName>
</protein>
<dbReference type="OMA" id="GCEAINK"/>
<dbReference type="AlphaFoldDB" id="A0A1L9X0A9"/>
<reference evidence="4" key="1">
    <citation type="journal article" date="2017" name="Genome Biol.">
        <title>Comparative genomics reveals high biological diversity and specific adaptations in the industrially and medically important fungal genus Aspergillus.</title>
        <authorList>
            <person name="de Vries R.P."/>
            <person name="Riley R."/>
            <person name="Wiebenga A."/>
            <person name="Aguilar-Osorio G."/>
            <person name="Amillis S."/>
            <person name="Uchima C.A."/>
            <person name="Anderluh G."/>
            <person name="Asadollahi M."/>
            <person name="Askin M."/>
            <person name="Barry K."/>
            <person name="Battaglia E."/>
            <person name="Bayram O."/>
            <person name="Benocci T."/>
            <person name="Braus-Stromeyer S.A."/>
            <person name="Caldana C."/>
            <person name="Canovas D."/>
            <person name="Cerqueira G.C."/>
            <person name="Chen F."/>
            <person name="Chen W."/>
            <person name="Choi C."/>
            <person name="Clum A."/>
            <person name="Dos Santos R.A."/>
            <person name="Damasio A.R."/>
            <person name="Diallinas G."/>
            <person name="Emri T."/>
            <person name="Fekete E."/>
            <person name="Flipphi M."/>
            <person name="Freyberg S."/>
            <person name="Gallo A."/>
            <person name="Gournas C."/>
            <person name="Habgood R."/>
            <person name="Hainaut M."/>
            <person name="Harispe M.L."/>
            <person name="Henrissat B."/>
            <person name="Hilden K.S."/>
            <person name="Hope R."/>
            <person name="Hossain A."/>
            <person name="Karabika E."/>
            <person name="Karaffa L."/>
            <person name="Karanyi Z."/>
            <person name="Krasevec N."/>
            <person name="Kuo A."/>
            <person name="Kusch H."/>
            <person name="LaButti K."/>
            <person name="Lagendijk E.L."/>
            <person name="Lapidus A."/>
            <person name="Levasseur A."/>
            <person name="Lindquist E."/>
            <person name="Lipzen A."/>
            <person name="Logrieco A.F."/>
            <person name="MacCabe A."/>
            <person name="Maekelae M.R."/>
            <person name="Malavazi I."/>
            <person name="Melin P."/>
            <person name="Meyer V."/>
            <person name="Mielnichuk N."/>
            <person name="Miskei M."/>
            <person name="Molnar A.P."/>
            <person name="Mule G."/>
            <person name="Ngan C.Y."/>
            <person name="Orejas M."/>
            <person name="Orosz E."/>
            <person name="Ouedraogo J.P."/>
            <person name="Overkamp K.M."/>
            <person name="Park H.-S."/>
            <person name="Perrone G."/>
            <person name="Piumi F."/>
            <person name="Punt P.J."/>
            <person name="Ram A.F."/>
            <person name="Ramon A."/>
            <person name="Rauscher S."/>
            <person name="Record E."/>
            <person name="Riano-Pachon D.M."/>
            <person name="Robert V."/>
            <person name="Roehrig J."/>
            <person name="Ruller R."/>
            <person name="Salamov A."/>
            <person name="Salih N.S."/>
            <person name="Samson R.A."/>
            <person name="Sandor E."/>
            <person name="Sanguinetti M."/>
            <person name="Schuetze T."/>
            <person name="Sepcic K."/>
            <person name="Shelest E."/>
            <person name="Sherlock G."/>
            <person name="Sophianopoulou V."/>
            <person name="Squina F.M."/>
            <person name="Sun H."/>
            <person name="Susca A."/>
            <person name="Todd R.B."/>
            <person name="Tsang A."/>
            <person name="Unkles S.E."/>
            <person name="van de Wiele N."/>
            <person name="van Rossen-Uffink D."/>
            <person name="Oliveira J.V."/>
            <person name="Vesth T.C."/>
            <person name="Visser J."/>
            <person name="Yu J.-H."/>
            <person name="Zhou M."/>
            <person name="Andersen M.R."/>
            <person name="Archer D.B."/>
            <person name="Baker S.E."/>
            <person name="Benoit I."/>
            <person name="Brakhage A.A."/>
            <person name="Braus G.H."/>
            <person name="Fischer R."/>
            <person name="Frisvad J.C."/>
            <person name="Goldman G.H."/>
            <person name="Houbraken J."/>
            <person name="Oakley B."/>
            <person name="Pocsi I."/>
            <person name="Scazzocchio C."/>
            <person name="Seiboth B."/>
            <person name="vanKuyk P.A."/>
            <person name="Wortman J."/>
            <person name="Dyer P.S."/>
            <person name="Grigoriev I.V."/>
        </authorList>
    </citation>
    <scope>NUCLEOTIDE SEQUENCE [LARGE SCALE GENOMIC DNA]</scope>
    <source>
        <strain evidence="4">ATCC 16872 / CBS 172.66 / WB 5094</strain>
    </source>
</reference>
<feature type="transmembrane region" description="Helical" evidence="2">
    <location>
        <begin position="150"/>
        <end position="174"/>
    </location>
</feature>
<proteinExistence type="predicted"/>
<dbReference type="RefSeq" id="XP_020058294.1">
    <property type="nucleotide sequence ID" value="XM_020197348.1"/>
</dbReference>
<accession>A0A1L9X0A9</accession>
<evidence type="ECO:0000256" key="1">
    <source>
        <dbReference type="SAM" id="MobiDB-lite"/>
    </source>
</evidence>
<dbReference type="VEuPathDB" id="FungiDB:ASPACDRAFT_1853984"/>
<name>A0A1L9X0A9_ASPA1</name>
<dbReference type="EMBL" id="KV878973">
    <property type="protein sequence ID" value="OJK01955.1"/>
    <property type="molecule type" value="Genomic_DNA"/>
</dbReference>
<keyword evidence="2" id="KW-0812">Transmembrane</keyword>
<sequence length="267" mass="28641">MANSNTDTNTNPDSICSGIIKRVVCKVIDELGSIMIAASVALLSHTSASQTHPATHCFLLVGIVFSILGVQHALEESRVLSLLVEPSDLKDWVRRGTLRGDKNNTPTINSSTTQSRAQGPSGQRSSPQSPGQAEAGGIQDSGGQERRRSLAAAMPGAFSSFALHSVMVGCGVHLGTVRSPDHKTSPPLRDRPQFIAFIIALGIGYSLHKLYSVGLHKDWGEGSMGRHRIKPTTFTAEAERSNASQAINRRGSRLNMFGHPILARKDE</sequence>
<gene>
    <name evidence="3" type="ORF">ASPACDRAFT_1853984</name>
</gene>